<protein>
    <submittedName>
        <fullName evidence="1">Uncharacterized protein</fullName>
    </submittedName>
</protein>
<name>A0A1G8BIK0_9RHOO</name>
<reference evidence="1 2" key="1">
    <citation type="submission" date="2016-10" db="EMBL/GenBank/DDBJ databases">
        <authorList>
            <person name="de Groot N.N."/>
        </authorList>
    </citation>
    <scope>NUCLEOTIDE SEQUENCE [LARGE SCALE GENOMIC DNA]</scope>
    <source>
        <strain evidence="1 2">DSM 5885</strain>
    </source>
</reference>
<dbReference type="EMBL" id="FNCY01000005">
    <property type="protein sequence ID" value="SDH33057.1"/>
    <property type="molecule type" value="Genomic_DNA"/>
</dbReference>
<evidence type="ECO:0000313" key="1">
    <source>
        <dbReference type="EMBL" id="SDH33057.1"/>
    </source>
</evidence>
<keyword evidence="2" id="KW-1185">Reference proteome</keyword>
<accession>A0A1G8BIK0</accession>
<dbReference type="RefSeq" id="WP_091936190.1">
    <property type="nucleotide sequence ID" value="NZ_FNCY01000005.1"/>
</dbReference>
<sequence>MQQLVSAKYCFRIRTRNGAIVDNLSIFGRDEDEAERKLRQIYQGCEILELRQQAAALRAGPLNYEDVVDMISGGPARS</sequence>
<dbReference type="AlphaFoldDB" id="A0A1G8BIK0"/>
<dbReference type="OrthoDB" id="8778935at2"/>
<dbReference type="Proteomes" id="UP000198607">
    <property type="component" value="Unassembled WGS sequence"/>
</dbReference>
<organism evidence="1 2">
    <name type="scientific">Propionivibrio dicarboxylicus</name>
    <dbReference type="NCBI Taxonomy" id="83767"/>
    <lineage>
        <taxon>Bacteria</taxon>
        <taxon>Pseudomonadati</taxon>
        <taxon>Pseudomonadota</taxon>
        <taxon>Betaproteobacteria</taxon>
        <taxon>Rhodocyclales</taxon>
        <taxon>Rhodocyclaceae</taxon>
        <taxon>Propionivibrio</taxon>
    </lineage>
</organism>
<proteinExistence type="predicted"/>
<gene>
    <name evidence="1" type="ORF">SAMN05660652_01525</name>
</gene>
<evidence type="ECO:0000313" key="2">
    <source>
        <dbReference type="Proteomes" id="UP000198607"/>
    </source>
</evidence>